<dbReference type="PROSITE" id="PS00108">
    <property type="entry name" value="PROTEIN_KINASE_ST"/>
    <property type="match status" value="1"/>
</dbReference>
<dbReference type="RefSeq" id="WP_141199291.1">
    <property type="nucleotide sequence ID" value="NZ_CP041186.1"/>
</dbReference>
<dbReference type="InterPro" id="IPR011009">
    <property type="entry name" value="Kinase-like_dom_sf"/>
</dbReference>
<sequence>MNAPTKADKIEVDKTKADRLAEFTKVWETIGLQDQTIDVKLTHTMRPKTKLMEADARRSLPRLPRLVGPRAGAEAPEAMPELDFKHTIGEGGMGLVSLANQVPMGRDVAVKGLRDEARSQEMRMALLREGWTTGLLEHPNIIPVYTLGRDADDEPLIVMKRIEGVSWSELLRDPSKAPRDFDSDDPLDWHIDILAQVCNAVHYAHSKGIIHRDLKPENVMIGEFGEVYVLDWGIAVRLDEDPRGRLPSVAEVTSPAGTPAYMAPEMVTGDGRQLSKRTDVYLLGAILHEILTGHPPHRGDTLQAMLFEAFCSQPHDYDVSVPQPLVDICHRAMAADPAERFESAEAFRHALVDFTRHREALALADEAAQRLAILRDMLSEDARGDSADAAQVPGEAQIYKLFGECRFGFEQALRVERDNPAAKHGLQAVLETMAERELSRGAYQAASLLIADFPEPRPDFDRRLEALGEELENREQEFEHLQKIKREVDPEVGRTSRSVFAAVLGVVFCGLGVLIDTSWRFWDMPITHELLVAHGVFLVVMLVVALRFGRRWLFQNSANRRMMLGLLMMLIGSACYRTIIWIADLPLMPAIAGEVMYYGMGAAILGFAQDRRIAWSGLPYFPAGFLGALFPNYVMLIFAVTNLVALWVLAWALWPRRC</sequence>
<dbReference type="InterPro" id="IPR000719">
    <property type="entry name" value="Prot_kinase_dom"/>
</dbReference>
<keyword evidence="4 5" id="KW-0067">ATP-binding</keyword>
<accession>A0A5B8Y7W8</accession>
<dbReference type="PROSITE" id="PS00107">
    <property type="entry name" value="PROTEIN_KINASE_ATP"/>
    <property type="match status" value="1"/>
</dbReference>
<proteinExistence type="predicted"/>
<keyword evidence="3 8" id="KW-0418">Kinase</keyword>
<dbReference type="CDD" id="cd14014">
    <property type="entry name" value="STKc_PknB_like"/>
    <property type="match status" value="1"/>
</dbReference>
<evidence type="ECO:0000256" key="5">
    <source>
        <dbReference type="PROSITE-ProRule" id="PRU10141"/>
    </source>
</evidence>
<evidence type="ECO:0000313" key="8">
    <source>
        <dbReference type="EMBL" id="QDG52830.1"/>
    </source>
</evidence>
<evidence type="ECO:0000256" key="2">
    <source>
        <dbReference type="ARBA" id="ARBA00022741"/>
    </source>
</evidence>
<dbReference type="GO" id="GO:0005524">
    <property type="term" value="F:ATP binding"/>
    <property type="evidence" value="ECO:0007669"/>
    <property type="project" value="UniProtKB-UniRule"/>
</dbReference>
<keyword evidence="6" id="KW-1133">Transmembrane helix</keyword>
<keyword evidence="6" id="KW-0812">Transmembrane</keyword>
<reference evidence="8 9" key="1">
    <citation type="submission" date="2019-06" db="EMBL/GenBank/DDBJ databases">
        <title>Persicimonas caeni gen. nov., sp. nov., a predatory bacterium isolated from solar saltern.</title>
        <authorList>
            <person name="Wang S."/>
        </authorList>
    </citation>
    <scope>NUCLEOTIDE SEQUENCE [LARGE SCALE GENOMIC DNA]</scope>
    <source>
        <strain evidence="8 9">YN101</strain>
    </source>
</reference>
<evidence type="ECO:0000256" key="6">
    <source>
        <dbReference type="SAM" id="Phobius"/>
    </source>
</evidence>
<evidence type="ECO:0000259" key="7">
    <source>
        <dbReference type="PROSITE" id="PS50011"/>
    </source>
</evidence>
<feature type="transmembrane region" description="Helical" evidence="6">
    <location>
        <begin position="499"/>
        <end position="519"/>
    </location>
</feature>
<evidence type="ECO:0000256" key="3">
    <source>
        <dbReference type="ARBA" id="ARBA00022777"/>
    </source>
</evidence>
<dbReference type="PANTHER" id="PTHR43289">
    <property type="entry name" value="MITOGEN-ACTIVATED PROTEIN KINASE KINASE KINASE 20-RELATED"/>
    <property type="match status" value="1"/>
</dbReference>
<dbReference type="Gene3D" id="1.10.510.10">
    <property type="entry name" value="Transferase(Phosphotransferase) domain 1"/>
    <property type="match status" value="1"/>
</dbReference>
<feature type="transmembrane region" description="Helical" evidence="6">
    <location>
        <begin position="589"/>
        <end position="608"/>
    </location>
</feature>
<feature type="transmembrane region" description="Helical" evidence="6">
    <location>
        <begin position="531"/>
        <end position="550"/>
    </location>
</feature>
<dbReference type="Pfam" id="PF00069">
    <property type="entry name" value="Pkinase"/>
    <property type="match status" value="1"/>
</dbReference>
<dbReference type="InterPro" id="IPR017441">
    <property type="entry name" value="Protein_kinase_ATP_BS"/>
</dbReference>
<name>A0A4Y6PX79_PERCE</name>
<dbReference type="Proteomes" id="UP000315995">
    <property type="component" value="Chromosome"/>
</dbReference>
<dbReference type="EMBL" id="CP041186">
    <property type="protein sequence ID" value="QDG52830.1"/>
    <property type="molecule type" value="Genomic_DNA"/>
</dbReference>
<dbReference type="PROSITE" id="PS50011">
    <property type="entry name" value="PROTEIN_KINASE_DOM"/>
    <property type="match status" value="1"/>
</dbReference>
<keyword evidence="1" id="KW-0808">Transferase</keyword>
<dbReference type="InterPro" id="IPR008271">
    <property type="entry name" value="Ser/Thr_kinase_AS"/>
</dbReference>
<keyword evidence="9" id="KW-1185">Reference proteome</keyword>
<keyword evidence="2 5" id="KW-0547">Nucleotide-binding</keyword>
<accession>A0A4Y6PX79</accession>
<feature type="domain" description="Protein kinase" evidence="7">
    <location>
        <begin position="82"/>
        <end position="352"/>
    </location>
</feature>
<evidence type="ECO:0000313" key="9">
    <source>
        <dbReference type="Proteomes" id="UP000315995"/>
    </source>
</evidence>
<dbReference type="AlphaFoldDB" id="A0A4Y6PX79"/>
<evidence type="ECO:0000256" key="1">
    <source>
        <dbReference type="ARBA" id="ARBA00022679"/>
    </source>
</evidence>
<keyword evidence="8" id="KW-0723">Serine/threonine-protein kinase</keyword>
<organism evidence="8 9">
    <name type="scientific">Persicimonas caeni</name>
    <dbReference type="NCBI Taxonomy" id="2292766"/>
    <lineage>
        <taxon>Bacteria</taxon>
        <taxon>Deltaproteobacteria</taxon>
        <taxon>Bradymonadales</taxon>
        <taxon>Bradymonadaceae</taxon>
        <taxon>Persicimonas</taxon>
    </lineage>
</organism>
<dbReference type="SUPFAM" id="SSF56112">
    <property type="entry name" value="Protein kinase-like (PK-like)"/>
    <property type="match status" value="1"/>
</dbReference>
<feature type="binding site" evidence="5">
    <location>
        <position position="111"/>
    </location>
    <ligand>
        <name>ATP</name>
        <dbReference type="ChEBI" id="CHEBI:30616"/>
    </ligand>
</feature>
<feature type="transmembrane region" description="Helical" evidence="6">
    <location>
        <begin position="562"/>
        <end position="583"/>
    </location>
</feature>
<dbReference type="PANTHER" id="PTHR43289:SF6">
    <property type="entry name" value="SERINE_THREONINE-PROTEIN KINASE NEKL-3"/>
    <property type="match status" value="1"/>
</dbReference>
<keyword evidence="6" id="KW-0472">Membrane</keyword>
<feature type="transmembrane region" description="Helical" evidence="6">
    <location>
        <begin position="636"/>
        <end position="654"/>
    </location>
</feature>
<protein>
    <submittedName>
        <fullName evidence="8">Serine/threonine protein kinase</fullName>
    </submittedName>
</protein>
<dbReference type="GO" id="GO:0004674">
    <property type="term" value="F:protein serine/threonine kinase activity"/>
    <property type="evidence" value="ECO:0007669"/>
    <property type="project" value="UniProtKB-KW"/>
</dbReference>
<dbReference type="SMART" id="SM00220">
    <property type="entry name" value="S_TKc"/>
    <property type="match status" value="1"/>
</dbReference>
<dbReference type="OrthoDB" id="279610at2"/>
<evidence type="ECO:0000256" key="4">
    <source>
        <dbReference type="ARBA" id="ARBA00022840"/>
    </source>
</evidence>
<feature type="transmembrane region" description="Helical" evidence="6">
    <location>
        <begin position="613"/>
        <end position="630"/>
    </location>
</feature>
<gene>
    <name evidence="8" type="ORF">FIV42_19390</name>
</gene>